<dbReference type="OrthoDB" id="428159at2759"/>
<keyword evidence="3" id="KW-0445">Lipid transport</keyword>
<accession>A0A1Y1VJ09</accession>
<dbReference type="Proteomes" id="UP000193719">
    <property type="component" value="Unassembled WGS sequence"/>
</dbReference>
<dbReference type="PANTHER" id="PTHR16166">
    <property type="entry name" value="VACUOLAR PROTEIN SORTING-ASSOCIATED PROTEIN VPS13"/>
    <property type="match status" value="1"/>
</dbReference>
<dbReference type="InterPro" id="IPR026854">
    <property type="entry name" value="VPS13_N"/>
</dbReference>
<dbReference type="GO" id="GO:0045053">
    <property type="term" value="P:protein retention in Golgi apparatus"/>
    <property type="evidence" value="ECO:0007669"/>
    <property type="project" value="TreeGrafter"/>
</dbReference>
<comment type="similarity">
    <text evidence="1">Belongs to the VPS13 family.</text>
</comment>
<keyword evidence="9" id="KW-1185">Reference proteome</keyword>
<dbReference type="GO" id="GO:0006869">
    <property type="term" value="P:lipid transport"/>
    <property type="evidence" value="ECO:0007669"/>
    <property type="project" value="UniProtKB-KW"/>
</dbReference>
<protein>
    <recommendedName>
        <fullName evidence="10">Vacuolar protein sorting-associated protein</fullName>
    </recommendedName>
</protein>
<evidence type="ECO:0000256" key="3">
    <source>
        <dbReference type="ARBA" id="ARBA00023055"/>
    </source>
</evidence>
<keyword evidence="2" id="KW-0813">Transport</keyword>
<gene>
    <name evidence="8" type="ORF">BCR36DRAFT_409176</name>
</gene>
<evidence type="ECO:0000256" key="2">
    <source>
        <dbReference type="ARBA" id="ARBA00022448"/>
    </source>
</evidence>
<reference evidence="8 9" key="1">
    <citation type="submission" date="2016-08" db="EMBL/GenBank/DDBJ databases">
        <title>Genomes of anaerobic fungi encode conserved fungal cellulosomes for biomass hydrolysis.</title>
        <authorList>
            <consortium name="DOE Joint Genome Institute"/>
            <person name="Haitjema C.H."/>
            <person name="Gilmore S.P."/>
            <person name="Henske J.K."/>
            <person name="Solomon K.V."/>
            <person name="De Groot R."/>
            <person name="Kuo A."/>
            <person name="Mondo S.J."/>
            <person name="Salamov A.A."/>
            <person name="Labutti K."/>
            <person name="Zhao Z."/>
            <person name="Chiniquy J."/>
            <person name="Barry K."/>
            <person name="Brewer H.M."/>
            <person name="Purvine S.O."/>
            <person name="Wright A.T."/>
            <person name="Boxma B."/>
            <person name="Van Alen T."/>
            <person name="Hackstein J.H."/>
            <person name="Baker S.E."/>
            <person name="Grigoriev I.V."/>
            <person name="O'Malley M.A."/>
        </authorList>
    </citation>
    <scope>NUCLEOTIDE SEQUENCE [LARGE SCALE GENOMIC DNA]</scope>
    <source>
        <strain evidence="9">finn</strain>
    </source>
</reference>
<sequence>MFEGIVISLLNKLLGKYVDNLDTNQLSISVWKGDVVLQNLKLRKDALRQLNLPIDVLEGYLGELVLNFSWSDFKNTPVNLNIKNVLLLAIPKAENDYNKELEEKELIHNKLQKIQKMELEEIELNDNDKQETYMTQLMAKIIDNLQISINNIHIRYEDQKSNPKSPFSIGVTISQLTACSSNEEWEKEFVKESNTTYKLLNLEGLSIYWNTNSELFSNKSSYDFFEMMKIDLSSPIQFILKPVSGTGKLIMNKNTNVKRLMTKIDIVLDEFGLIIDEEQYQNIWLLIDNFSNFKKSEKYRKFRPPQSMTPKTHPRQWFQYFGKCVLYEIHEKNYKSSWEFFKKRRDNRHLYIKLYQQILLGTTNQNIQDELKELEKKLPFEDIKYYRNLTKSILKTNNIVKPKSQQENIQRKSWLKSWWNKEENGSHEENQIVTDEDLRMIYKAIDFDPNFELRKEDLPLDFIMFNLIFNLKRGSLTFIQQPHSKNPISILYSNIDNCILDFIKRPTSLKANIKISDFILKDEIDNNSKFSELIKAQNTKNIIEENKNDEIIKPFLNVTFENNPIDKNIDYSLDIQMKPLEVNYNYEIIDNLIKFVTRPTIQPETLISVKNAAETTFEKIKSQTRAGLDYLLMTRKIFDLKIDAEAPIFLFRQRNTTEFLIVDAGKLIIKSEMIDKEKKEYLQNKIGQRLTIEEERTLNSLLYDKFSIDLNSVQILAGSSLDNYEQDILSNSTLSKYDIIEKTNISLLFENCILPKNNTDSPQCKINGTLPKLVLNFTDEKYLIFMNTISNVISLFSRDDITTIENHSLVKPSFLDILSDDIYSKITDDDEFFDAKEENNENLKNEIELFSISDLEFNFNIKEIIAKVGKYEKNTNMDKIIANMVLLNTNFVLIKRLFDTKIITKIENIFVEDNAQELNSEFRKILVASEPKSNSPKSREKSLILIEYFDVNKNSPEYRGIGRRIDFNLAALDLFISNSNVMEIYDFIMKTFVNNNNDDNNNQSEIVFNSNTNSKDDDINTILIGINMKGVNLIANNGKFRILTCNIHTGEIMIYTQQRKLYVTGQLEDILIVDNVKRVENGRHYYQLLSTKGNKALDFKYIKYDPYDKENYPGYDMSLYLRADSVHYTHLNPLINDICEFFNEMRELYEAAKDKAIQSASQIKENTSKIVVDIDIQTPIIEFPKGSLQSKDHLIVYLGEINMRNESLDSSTQNIDNSKNMENLKLIPNKFTVDINSMKAVSYYYFGDKEQVLQILKDFNINLNFTLGDLIRDDDIPRIMIISNLTDIKIQLTEKQYLHILEIYHTIFKSDENTTKVNGLNTNNSYIKNEDNLIRSISHSNLNLNPTINCEILKTKSSDFSNSNFDLSYKKTFHMELNVPLIKLEIFLGDGNGIEDLKNIGHTSLQICESQVNVVMSSNDNIDIKIGITSFTMNDICLSHKCVFREIIPDRSSDEPFANVYFKRDSSKNSYLNVEINNPKIIFALNTLFELKSFFFNPLGVSIDSIHENVLNEIPFGIKNKINDSDKNTFEDDFIFCNVKTKDKLKLIVSINNPEITLLENHELRDTEAVVLSAKKIIIDDSEITKLYVEEIGAFLCIFEEKESTSLRLISNFNINVTIDIQNPSPDHLFKKLILDFSFLELRISYWDFLLFNKIYEKTKTYLNDSSVNDNILMINAKKIENNNISSNLIMKHEELELYCKGIHIILIDDLKGLHIQTIDGKIDEFKLNVQNWSTSLIAKTCLPIELNFFNIKSSHWEPLVEPWKFNVNIYKEDSNSELNCDLNAKDKLNINLCHDTINSLINTYSKLNNQKNRDLQSRRIETYPYILRNRTGSNIVVWTESKEADLDISLNEIPNNGELKLKFTDWRNMREREKVIENKLNIQINTSMWETIKSIPVDQEKTISYLLRPMVNDIIYILVVDIKVIDNVKYVTFRSSSILKNRTNLHLDILIMGNKITQYSIGPMEDFYIPIMDTYNGKIKIKPKDEKDKLYSWSDEAFIWNDFRTSNTVYLNCSSTKNLFYFKIYNETSKNKLQEHLNMTYSIVPPLEIENLLPYSIKFCVLEDKSKNDICKSYIYPGKSYSIYELNTNSILGLSINIFDIDFQQKEISIINDSKFGSIDKYITLYNSDGFELKLQICYSKLTTGTKKVSIMCPYIIYNKTDLDIIVNTRKIINTNNLVLKKSIKKLIPNLFSFNNQFNPLSNRVLLKVPDSELSKPISFEAVGSSYDINIPMNNNRKIELGINVTEGQGKYHNIKVVTISPRYIIINKLDEKLRIKQVESEIESELNQNSIISLDKFKDVSEKNICFRLTNSDNDEWTAPINIDNIGTFYLKLTKKNSNHEDLIKVSIVLNNATVYISLIKSVIWPIRIINESKNDIIIYQKNPKRKYKVLPSYSISYALDNPCDPSKIIIMEIFNSKFEINVLDIRQITPLEVNAGNRSYNIIVQKNYEGPILIIKIQELNTLNRKSTRIENAKNNQKFNFSIDFPDIGISVINKDVKEFLYITLKQITINFNEDEKVQKVKLQVKYLQIDNQLYNALEEVILYPTTISHFENKNETQPIIQISFSKNKSLKYGVNYFEYFDSLIQEFSLKLDEELLHSLIEFMNFSSLQNNNEDNDLLIKENYNINETILESNKLYFEVFQLQPIKANISFARIEHIDSEVENSEYSRNSNNIFTYIADVLTMTLGNIHNAPLDLHALILEHPTVDSNLLFELIKTHYSQEVMGQLHKILGSADLIGNPVSLFNSISSGVYDIFYEPIQGFISDRPQDIGIGLATGTGKFVLKTISGFSSSVSQISGSIGKGLSLASMDQKFYYQRQMSVRNKPKHALGGISNGVTQLGKSVGSAISGVVEQPVNGLQKDGLGGFIKGVGKGLVGAFTKPVAGVFDLASNVTEGLKNTTSIDELEFSRIRYPRHIANNKILKAYNEKEAKGQYIKNHLYNGKYANEDYVTHIELSESSQILLQTEQRLLYINTDYNKLLCEISLDELISAELTINIIIIKYHKKNNPQLFDRKDYIKDYKNALEFVDKVNEVLSLYKYEKLRLIK</sequence>
<dbReference type="GO" id="GO:0007005">
    <property type="term" value="P:mitochondrion organization"/>
    <property type="evidence" value="ECO:0007669"/>
    <property type="project" value="TreeGrafter"/>
</dbReference>
<dbReference type="InterPro" id="IPR026847">
    <property type="entry name" value="VPS13"/>
</dbReference>
<feature type="domain" description="VPS13-like middle region" evidence="5">
    <location>
        <begin position="1041"/>
        <end position="1811"/>
    </location>
</feature>
<reference evidence="8 9" key="2">
    <citation type="submission" date="2016-08" db="EMBL/GenBank/DDBJ databases">
        <title>Pervasive Adenine N6-methylation of Active Genes in Fungi.</title>
        <authorList>
            <consortium name="DOE Joint Genome Institute"/>
            <person name="Mondo S.J."/>
            <person name="Dannebaum R.O."/>
            <person name="Kuo R.C."/>
            <person name="Labutti K."/>
            <person name="Haridas S."/>
            <person name="Kuo A."/>
            <person name="Salamov A."/>
            <person name="Ahrendt S.R."/>
            <person name="Lipzen A."/>
            <person name="Sullivan W."/>
            <person name="Andreopoulos W.B."/>
            <person name="Clum A."/>
            <person name="Lindquist E."/>
            <person name="Daum C."/>
            <person name="Ramamoorthy G.K."/>
            <person name="Gryganskyi A."/>
            <person name="Culley D."/>
            <person name="Magnuson J.K."/>
            <person name="James T.Y."/>
            <person name="O'Malley M.A."/>
            <person name="Stajich J.E."/>
            <person name="Spatafora J.W."/>
            <person name="Visel A."/>
            <person name="Grigoriev I.V."/>
        </authorList>
    </citation>
    <scope>NUCLEOTIDE SEQUENCE [LARGE SCALE GENOMIC DNA]</scope>
    <source>
        <strain evidence="9">finn</strain>
    </source>
</reference>
<feature type="domain" description="Vacuolar protein sorting-associated protein 13 VPS13 adaptor binding" evidence="6">
    <location>
        <begin position="1866"/>
        <end position="2406"/>
    </location>
</feature>
<dbReference type="Pfam" id="PF25037">
    <property type="entry name" value="VPS13_C"/>
    <property type="match status" value="1"/>
</dbReference>
<dbReference type="InterPro" id="IPR056747">
    <property type="entry name" value="VPS13-like_M"/>
</dbReference>
<evidence type="ECO:0000259" key="7">
    <source>
        <dbReference type="Pfam" id="PF25037"/>
    </source>
</evidence>
<dbReference type="GO" id="GO:0006623">
    <property type="term" value="P:protein targeting to vacuole"/>
    <property type="evidence" value="ECO:0007669"/>
    <property type="project" value="TreeGrafter"/>
</dbReference>
<evidence type="ECO:0000259" key="6">
    <source>
        <dbReference type="Pfam" id="PF25036"/>
    </source>
</evidence>
<dbReference type="Pfam" id="PF25033">
    <property type="entry name" value="VPS13_M"/>
    <property type="match status" value="1"/>
</dbReference>
<name>A0A1Y1VJ09_9FUNG</name>
<feature type="domain" description="Chorein N-terminal" evidence="4">
    <location>
        <begin position="1"/>
        <end position="1003"/>
    </location>
</feature>
<dbReference type="InterPro" id="IPR009543">
    <property type="entry name" value="VPS13_VAB"/>
</dbReference>
<comment type="caution">
    <text evidence="8">The sequence shown here is derived from an EMBL/GenBank/DDBJ whole genome shotgun (WGS) entry which is preliminary data.</text>
</comment>
<evidence type="ECO:0000259" key="5">
    <source>
        <dbReference type="Pfam" id="PF25033"/>
    </source>
</evidence>
<organism evidence="8 9">
    <name type="scientific">Piromyces finnis</name>
    <dbReference type="NCBI Taxonomy" id="1754191"/>
    <lineage>
        <taxon>Eukaryota</taxon>
        <taxon>Fungi</taxon>
        <taxon>Fungi incertae sedis</taxon>
        <taxon>Chytridiomycota</taxon>
        <taxon>Chytridiomycota incertae sedis</taxon>
        <taxon>Neocallimastigomycetes</taxon>
        <taxon>Neocallimastigales</taxon>
        <taxon>Neocallimastigaceae</taxon>
        <taxon>Piromyces</taxon>
    </lineage>
</organism>
<dbReference type="Pfam" id="PF12624">
    <property type="entry name" value="VPS13_N"/>
    <property type="match status" value="1"/>
</dbReference>
<evidence type="ECO:0000313" key="8">
    <source>
        <dbReference type="EMBL" id="ORX57702.1"/>
    </source>
</evidence>
<dbReference type="STRING" id="1754191.A0A1Y1VJ09"/>
<evidence type="ECO:0000313" key="9">
    <source>
        <dbReference type="Proteomes" id="UP000193719"/>
    </source>
</evidence>
<dbReference type="PANTHER" id="PTHR16166:SF93">
    <property type="entry name" value="INTERMEMBRANE LIPID TRANSFER PROTEIN VPS13"/>
    <property type="match status" value="1"/>
</dbReference>
<evidence type="ECO:0000259" key="4">
    <source>
        <dbReference type="Pfam" id="PF12624"/>
    </source>
</evidence>
<feature type="domain" description="Intermembrane lipid transfer protein VPS13-like C-terminal" evidence="7">
    <location>
        <begin position="2913"/>
        <end position="3008"/>
    </location>
</feature>
<evidence type="ECO:0008006" key="10">
    <source>
        <dbReference type="Google" id="ProtNLM"/>
    </source>
</evidence>
<dbReference type="Pfam" id="PF25036">
    <property type="entry name" value="VPS13_VAB"/>
    <property type="match status" value="1"/>
</dbReference>
<proteinExistence type="inferred from homology"/>
<dbReference type="EMBL" id="MCFH01000005">
    <property type="protein sequence ID" value="ORX57702.1"/>
    <property type="molecule type" value="Genomic_DNA"/>
</dbReference>
<dbReference type="GO" id="GO:0045324">
    <property type="term" value="P:late endosome to vacuole transport"/>
    <property type="evidence" value="ECO:0007669"/>
    <property type="project" value="TreeGrafter"/>
</dbReference>
<evidence type="ECO:0000256" key="1">
    <source>
        <dbReference type="ARBA" id="ARBA00006545"/>
    </source>
</evidence>
<dbReference type="InterPro" id="IPR056748">
    <property type="entry name" value="VPS13-like_C"/>
</dbReference>